<dbReference type="Gene3D" id="2.40.160.10">
    <property type="entry name" value="Porin"/>
    <property type="match status" value="1"/>
</dbReference>
<proteinExistence type="predicted"/>
<dbReference type="RefSeq" id="WP_254102283.1">
    <property type="nucleotide sequence ID" value="NZ_JANATA010000028.1"/>
</dbReference>
<evidence type="ECO:0000256" key="1">
    <source>
        <dbReference type="SAM" id="SignalP"/>
    </source>
</evidence>
<dbReference type="Pfam" id="PF07396">
    <property type="entry name" value="Porin_O_P"/>
    <property type="match status" value="2"/>
</dbReference>
<dbReference type="InterPro" id="IPR023614">
    <property type="entry name" value="Porin_dom_sf"/>
</dbReference>
<keyword evidence="1" id="KW-0732">Signal</keyword>
<dbReference type="AlphaFoldDB" id="A0AA41X4I7"/>
<dbReference type="SUPFAM" id="SSF56935">
    <property type="entry name" value="Porins"/>
    <property type="match status" value="1"/>
</dbReference>
<feature type="signal peptide" evidence="1">
    <location>
        <begin position="1"/>
        <end position="38"/>
    </location>
</feature>
<keyword evidence="3" id="KW-1185">Reference proteome</keyword>
<sequence>MNNSVTTAHKKSVLAKTVTTCLVAPSLGLLLAATPALAGSVTTDGPDLKIKTKGGFEVKTTDGEFSFRVGGRVQWDYNKAELNGITDEDTLSIRRARIFTQGTVGDDWSYKAQFNLGDNNGGKPEDLYISYGGWGKQAKLTVGKQMVVFGLEEFTSSKDITALERSGITEQYSIGRQNSVRLHGEIGNAFYSLSAFEDGDASGNDDFGVAGRVAYLPVKTDDLLVHVGAAYAQRGGDTESMGLEVAASMGAFHVQSEYFDSESAGTDKDGYYVQAGWVLTGEERPYKGGKFKRVKPNASTGAWEVFVRMEEGDGNHSDIELGRVDASAYSVGVNWYVADNVRVGVNYSDGESNAIDSDDDGQEFRVRLQLTY</sequence>
<comment type="caution">
    <text evidence="2">The sequence shown here is derived from an EMBL/GenBank/DDBJ whole genome shotgun (WGS) entry which is preliminary data.</text>
</comment>
<name>A0AA41X4I7_9ALTE</name>
<organism evidence="2 3">
    <name type="scientific">Opacimonas viscosa</name>
    <dbReference type="NCBI Taxonomy" id="2961944"/>
    <lineage>
        <taxon>Bacteria</taxon>
        <taxon>Pseudomonadati</taxon>
        <taxon>Pseudomonadota</taxon>
        <taxon>Gammaproteobacteria</taxon>
        <taxon>Alteromonadales</taxon>
        <taxon>Alteromonadaceae</taxon>
        <taxon>Opacimonas</taxon>
    </lineage>
</organism>
<dbReference type="EMBL" id="JANATA010000028">
    <property type="protein sequence ID" value="MCP3429662.1"/>
    <property type="molecule type" value="Genomic_DNA"/>
</dbReference>
<dbReference type="Proteomes" id="UP001165413">
    <property type="component" value="Unassembled WGS sequence"/>
</dbReference>
<dbReference type="InterPro" id="IPR010870">
    <property type="entry name" value="Porin_O/P"/>
</dbReference>
<evidence type="ECO:0000313" key="2">
    <source>
        <dbReference type="EMBL" id="MCP3429662.1"/>
    </source>
</evidence>
<accession>A0AA41X4I7</accession>
<evidence type="ECO:0000313" key="3">
    <source>
        <dbReference type="Proteomes" id="UP001165413"/>
    </source>
</evidence>
<reference evidence="2" key="1">
    <citation type="submission" date="2022-07" db="EMBL/GenBank/DDBJ databases">
        <title>Characterization of the Novel Bacterium Alteromonas immobilis LMIT006 and Alteromonas gregis LMIT007.</title>
        <authorList>
            <person name="Lin X."/>
        </authorList>
    </citation>
    <scope>NUCLEOTIDE SEQUENCE</scope>
    <source>
        <strain evidence="2">LMIT007</strain>
    </source>
</reference>
<gene>
    <name evidence="2" type="ORF">NLF92_11975</name>
</gene>
<protein>
    <submittedName>
        <fullName evidence="2">Porin</fullName>
    </submittedName>
</protein>
<feature type="chain" id="PRO_5041407820" evidence="1">
    <location>
        <begin position="39"/>
        <end position="372"/>
    </location>
</feature>